<keyword evidence="3" id="KW-1185">Reference proteome</keyword>
<keyword evidence="1" id="KW-0472">Membrane</keyword>
<protein>
    <submittedName>
        <fullName evidence="2">Phosphatase PAP2 family protein</fullName>
    </submittedName>
</protein>
<feature type="transmembrane region" description="Helical" evidence="1">
    <location>
        <begin position="188"/>
        <end position="210"/>
    </location>
</feature>
<proteinExistence type="predicted"/>
<evidence type="ECO:0000256" key="1">
    <source>
        <dbReference type="SAM" id="Phobius"/>
    </source>
</evidence>
<sequence length="211" mass="21961">MTQTPLASTVSAPEQDGPETDTALRWARFLTRAVDPTNIVLGVMLGFGAVRYGLSGAVWGLVGALFSAVLPQLGITAGVRRGRVGDRYVGDRARRVVILPLIMVSVGVGLALMYFGGAPRPLTAMILGQFATMVPVTAITTRWKISIHTSAGGGAVAMLAVAFGAWALLGYAVVAAVGWSRVVLRDHTRAQCLAGAVLGSLVAGSVFWAAR</sequence>
<reference evidence="2 3" key="1">
    <citation type="submission" date="2024-09" db="EMBL/GenBank/DDBJ databases">
        <authorList>
            <person name="Lee S.D."/>
        </authorList>
    </citation>
    <scope>NUCLEOTIDE SEQUENCE [LARGE SCALE GENOMIC DNA]</scope>
    <source>
        <strain evidence="2 3">N1-5</strain>
    </source>
</reference>
<comment type="caution">
    <text evidence="2">The sequence shown here is derived from an EMBL/GenBank/DDBJ whole genome shotgun (WGS) entry which is preliminary data.</text>
</comment>
<dbReference type="RefSeq" id="WP_157624005.1">
    <property type="nucleotide sequence ID" value="NZ_JBHEZZ010000030.1"/>
</dbReference>
<keyword evidence="1" id="KW-1133">Transmembrane helix</keyword>
<keyword evidence="1" id="KW-0812">Transmembrane</keyword>
<feature type="transmembrane region" description="Helical" evidence="1">
    <location>
        <begin position="56"/>
        <end position="75"/>
    </location>
</feature>
<feature type="transmembrane region" description="Helical" evidence="1">
    <location>
        <begin position="96"/>
        <end position="116"/>
    </location>
</feature>
<name>A0ABV6UYK8_9ACTN</name>
<gene>
    <name evidence="2" type="ORF">ACEZDJ_35125</name>
</gene>
<dbReference type="Proteomes" id="UP001592528">
    <property type="component" value="Unassembled WGS sequence"/>
</dbReference>
<evidence type="ECO:0000313" key="2">
    <source>
        <dbReference type="EMBL" id="MFC1406541.1"/>
    </source>
</evidence>
<dbReference type="InterPro" id="IPR036938">
    <property type="entry name" value="PAP2/HPO_sf"/>
</dbReference>
<dbReference type="EMBL" id="JBHEZZ010000030">
    <property type="protein sequence ID" value="MFC1406541.1"/>
    <property type="molecule type" value="Genomic_DNA"/>
</dbReference>
<organism evidence="2 3">
    <name type="scientific">Streptacidiphilus cavernicola</name>
    <dbReference type="NCBI Taxonomy" id="3342716"/>
    <lineage>
        <taxon>Bacteria</taxon>
        <taxon>Bacillati</taxon>
        <taxon>Actinomycetota</taxon>
        <taxon>Actinomycetes</taxon>
        <taxon>Kitasatosporales</taxon>
        <taxon>Streptomycetaceae</taxon>
        <taxon>Streptacidiphilus</taxon>
    </lineage>
</organism>
<dbReference type="SUPFAM" id="SSF48317">
    <property type="entry name" value="Acid phosphatase/Vanadium-dependent haloperoxidase"/>
    <property type="match status" value="1"/>
</dbReference>
<dbReference type="CDD" id="cd01610">
    <property type="entry name" value="PAP2_like"/>
    <property type="match status" value="1"/>
</dbReference>
<accession>A0ABV6UYK8</accession>
<evidence type="ECO:0000313" key="3">
    <source>
        <dbReference type="Proteomes" id="UP001592528"/>
    </source>
</evidence>
<feature type="transmembrane region" description="Helical" evidence="1">
    <location>
        <begin position="155"/>
        <end position="176"/>
    </location>
</feature>